<evidence type="ECO:0000313" key="2">
    <source>
        <dbReference type="Proteomes" id="UP000276133"/>
    </source>
</evidence>
<sequence length="90" mass="9836">MGSRKSQILNVVSLLDWSSCCKLHNTLPVSTLYTLAVRSQDALATHSPSGNHSAAMHASWWPSKRWMGERITDGCENCSSTLQPALAAHK</sequence>
<dbReference type="EMBL" id="REGN01003813">
    <property type="protein sequence ID" value="RNA20623.1"/>
    <property type="molecule type" value="Genomic_DNA"/>
</dbReference>
<keyword evidence="2" id="KW-1185">Reference proteome</keyword>
<protein>
    <submittedName>
        <fullName evidence="1">Uncharacterized protein</fullName>
    </submittedName>
</protein>
<evidence type="ECO:0000313" key="1">
    <source>
        <dbReference type="EMBL" id="RNA20623.1"/>
    </source>
</evidence>
<gene>
    <name evidence="1" type="ORF">BpHYR1_002025</name>
</gene>
<name>A0A3M7RAJ1_BRAPC</name>
<organism evidence="1 2">
    <name type="scientific">Brachionus plicatilis</name>
    <name type="common">Marine rotifer</name>
    <name type="synonym">Brachionus muelleri</name>
    <dbReference type="NCBI Taxonomy" id="10195"/>
    <lineage>
        <taxon>Eukaryota</taxon>
        <taxon>Metazoa</taxon>
        <taxon>Spiralia</taxon>
        <taxon>Gnathifera</taxon>
        <taxon>Rotifera</taxon>
        <taxon>Eurotatoria</taxon>
        <taxon>Monogononta</taxon>
        <taxon>Pseudotrocha</taxon>
        <taxon>Ploima</taxon>
        <taxon>Brachionidae</taxon>
        <taxon>Brachionus</taxon>
    </lineage>
</organism>
<comment type="caution">
    <text evidence="1">The sequence shown here is derived from an EMBL/GenBank/DDBJ whole genome shotgun (WGS) entry which is preliminary data.</text>
</comment>
<reference evidence="1 2" key="1">
    <citation type="journal article" date="2018" name="Sci. Rep.">
        <title>Genomic signatures of local adaptation to the degree of environmental predictability in rotifers.</title>
        <authorList>
            <person name="Franch-Gras L."/>
            <person name="Hahn C."/>
            <person name="Garcia-Roger E.M."/>
            <person name="Carmona M.J."/>
            <person name="Serra M."/>
            <person name="Gomez A."/>
        </authorList>
    </citation>
    <scope>NUCLEOTIDE SEQUENCE [LARGE SCALE GENOMIC DNA]</scope>
    <source>
        <strain evidence="1">HYR1</strain>
    </source>
</reference>
<dbReference type="AlphaFoldDB" id="A0A3M7RAJ1"/>
<accession>A0A3M7RAJ1</accession>
<proteinExistence type="predicted"/>
<dbReference type="Proteomes" id="UP000276133">
    <property type="component" value="Unassembled WGS sequence"/>
</dbReference>